<evidence type="ECO:0000313" key="2">
    <source>
        <dbReference type="Proteomes" id="UP000714380"/>
    </source>
</evidence>
<accession>A0ABS7ZVQ3</accession>
<reference evidence="1 2" key="1">
    <citation type="submission" date="2020-12" db="EMBL/GenBank/DDBJ databases">
        <title>Novel Thalassolituus-related marine hydrocarbonoclastic bacteria mediated algae-derived hydrocarbons mineralization in twilight zone of the northern South China Sea.</title>
        <authorList>
            <person name="Dong C."/>
        </authorList>
    </citation>
    <scope>NUCLEOTIDE SEQUENCE [LARGE SCALE GENOMIC DNA]</scope>
    <source>
        <strain evidence="1 2">IMCC1826</strain>
    </source>
</reference>
<sequence>MTDANPLPIVNLNRFALLCIDGADAERFLQGQLTCDVVKLADMHWELGACCTAKGRMVANFVIARIGNAYWLRLPQAQAEALKQHLSRYAVFYKTSMTLVSDHVLWGTLPAQALQVTAAGQHAVSRSDELITLSWPDGRCEYWGTTAPDSTSDEGWQALDIAMGVVWVNADSHEAWVPQYIDWQDQGGINFRKGCYTGQEIVARLQYLGKTKKHLASATASEPLSLAVGEQLSDSDGKHIAEVASWQGQNGLVIISGEVPANAFFGEKSVTLGQLFYTEDQDSSSTP</sequence>
<dbReference type="NCBIfam" id="TIGR03317">
    <property type="entry name" value="ygfZ_signature"/>
    <property type="match status" value="1"/>
</dbReference>
<gene>
    <name evidence="1" type="ORF">I9W95_13710</name>
</gene>
<dbReference type="InterPro" id="IPR017703">
    <property type="entry name" value="YgfZ/GCV_T_CS"/>
</dbReference>
<proteinExistence type="predicted"/>
<dbReference type="InterPro" id="IPR045179">
    <property type="entry name" value="YgfZ/GcvT"/>
</dbReference>
<dbReference type="Gene3D" id="3.30.70.1400">
    <property type="entry name" value="Aminomethyltransferase beta-barrel domains"/>
    <property type="match status" value="1"/>
</dbReference>
<dbReference type="Gene3D" id="2.40.30.160">
    <property type="match status" value="1"/>
</dbReference>
<protein>
    <submittedName>
        <fullName evidence="1">Folate-binding protein YgfZ</fullName>
    </submittedName>
</protein>
<keyword evidence="2" id="KW-1185">Reference proteome</keyword>
<dbReference type="PANTHER" id="PTHR22602">
    <property type="entry name" value="TRANSFERASE CAF17, MITOCHONDRIAL-RELATED"/>
    <property type="match status" value="1"/>
</dbReference>
<comment type="caution">
    <text evidence="1">The sequence shown here is derived from an EMBL/GenBank/DDBJ whole genome shotgun (WGS) entry which is preliminary data.</text>
</comment>
<evidence type="ECO:0000313" key="1">
    <source>
        <dbReference type="EMBL" id="MCA6064665.1"/>
    </source>
</evidence>
<dbReference type="RefSeq" id="WP_225675860.1">
    <property type="nucleotide sequence ID" value="NZ_JAEDAH010000088.1"/>
</dbReference>
<dbReference type="Proteomes" id="UP000714380">
    <property type="component" value="Unassembled WGS sequence"/>
</dbReference>
<dbReference type="EMBL" id="JAEDAH010000088">
    <property type="protein sequence ID" value="MCA6064665.1"/>
    <property type="molecule type" value="Genomic_DNA"/>
</dbReference>
<organism evidence="1 2">
    <name type="scientific">Thalassolituus marinus</name>
    <dbReference type="NCBI Taxonomy" id="671053"/>
    <lineage>
        <taxon>Bacteria</taxon>
        <taxon>Pseudomonadati</taxon>
        <taxon>Pseudomonadota</taxon>
        <taxon>Gammaproteobacteria</taxon>
        <taxon>Oceanospirillales</taxon>
        <taxon>Oceanospirillaceae</taxon>
        <taxon>Thalassolituus</taxon>
    </lineage>
</organism>
<dbReference type="SUPFAM" id="SSF103025">
    <property type="entry name" value="Folate-binding domain"/>
    <property type="match status" value="1"/>
</dbReference>
<dbReference type="PANTHER" id="PTHR22602:SF0">
    <property type="entry name" value="TRANSFERASE CAF17, MITOCHONDRIAL-RELATED"/>
    <property type="match status" value="1"/>
</dbReference>
<name>A0ABS7ZVQ3_9GAMM</name>